<accession>A0A9Q0TGY0</accession>
<protein>
    <submittedName>
        <fullName evidence="1">MULTIPLE ORGANELLAR RNA EDITING FACTOR 2 CHLOROPLASTIC-RELATED-RELATED</fullName>
    </submittedName>
</protein>
<dbReference type="OrthoDB" id="1749403at2759"/>
<evidence type="ECO:0000313" key="1">
    <source>
        <dbReference type="EMBL" id="KAJ6711335.1"/>
    </source>
</evidence>
<organism evidence="1 2">
    <name type="scientific">Salix purpurea</name>
    <name type="common">Purple osier willow</name>
    <dbReference type="NCBI Taxonomy" id="77065"/>
    <lineage>
        <taxon>Eukaryota</taxon>
        <taxon>Viridiplantae</taxon>
        <taxon>Streptophyta</taxon>
        <taxon>Embryophyta</taxon>
        <taxon>Tracheophyta</taxon>
        <taxon>Spermatophyta</taxon>
        <taxon>Magnoliopsida</taxon>
        <taxon>eudicotyledons</taxon>
        <taxon>Gunneridae</taxon>
        <taxon>Pentapetalae</taxon>
        <taxon>rosids</taxon>
        <taxon>fabids</taxon>
        <taxon>Malpighiales</taxon>
        <taxon>Salicaceae</taxon>
        <taxon>Saliceae</taxon>
        <taxon>Salix</taxon>
    </lineage>
</organism>
<comment type="caution">
    <text evidence="1">The sequence shown here is derived from an EMBL/GenBank/DDBJ whole genome shotgun (WGS) entry which is preliminary data.</text>
</comment>
<proteinExistence type="predicted"/>
<evidence type="ECO:0000313" key="2">
    <source>
        <dbReference type="Proteomes" id="UP001151532"/>
    </source>
</evidence>
<dbReference type="Proteomes" id="UP001151532">
    <property type="component" value="Chromosome 1"/>
</dbReference>
<dbReference type="PANTHER" id="PTHR31346">
    <property type="entry name" value="MULTIPLE ORGANELLAR RNA EDITING FACTOR 2, CHLOROPLASTIC-RELATED-RELATED"/>
    <property type="match status" value="1"/>
</dbReference>
<dbReference type="GO" id="GO:0080156">
    <property type="term" value="P:mitochondrial mRNA modification"/>
    <property type="evidence" value="ECO:0007669"/>
    <property type="project" value="TreeGrafter"/>
</dbReference>
<dbReference type="GO" id="GO:0005739">
    <property type="term" value="C:mitochondrion"/>
    <property type="evidence" value="ECO:0007669"/>
    <property type="project" value="TreeGrafter"/>
</dbReference>
<dbReference type="PANTHER" id="PTHR31346:SF5">
    <property type="entry name" value="MULTIPLE ORGANELLAR RNA EDITING FACTOR 1, MITOCHONDRIAL"/>
    <property type="match status" value="1"/>
</dbReference>
<reference evidence="1" key="2">
    <citation type="journal article" date="2023" name="Int. J. Mol. Sci.">
        <title>De Novo Assembly and Annotation of 11 Diverse Shrub Willow (Salix) Genomes Reveals Novel Gene Organization in Sex-Linked Regions.</title>
        <authorList>
            <person name="Hyden B."/>
            <person name="Feng K."/>
            <person name="Yates T.B."/>
            <person name="Jawdy S."/>
            <person name="Cereghino C."/>
            <person name="Smart L.B."/>
            <person name="Muchero W."/>
        </authorList>
    </citation>
    <scope>NUCLEOTIDE SEQUENCE</scope>
    <source>
        <tissue evidence="1">Shoot tip</tissue>
    </source>
</reference>
<dbReference type="InterPro" id="IPR039206">
    <property type="entry name" value="MORF/ORRM1/DAG-like"/>
</dbReference>
<dbReference type="EMBL" id="JAPFFK010000015">
    <property type="protein sequence ID" value="KAJ6711335.1"/>
    <property type="molecule type" value="Genomic_DNA"/>
</dbReference>
<reference evidence="1" key="1">
    <citation type="submission" date="2022-11" db="EMBL/GenBank/DDBJ databases">
        <authorList>
            <person name="Hyden B.L."/>
            <person name="Feng K."/>
            <person name="Yates T."/>
            <person name="Jawdy S."/>
            <person name="Smart L.B."/>
            <person name="Muchero W."/>
        </authorList>
    </citation>
    <scope>NUCLEOTIDE SEQUENCE</scope>
    <source>
        <tissue evidence="1">Shoot tip</tissue>
    </source>
</reference>
<dbReference type="AlphaFoldDB" id="A0A9Q0TGY0"/>
<name>A0A9Q0TGY0_SALPP</name>
<sequence>MAQRLLRLRRALTPLSSARKRPPLSTFIAISPPAAQTPPFISKWLGFSRTRVSMMSTTGIEEKQYKVYEDGDEVVKNTILFEGNEYIHWLVTVDFPKKPKPSPEEMVAAFERICAQGTQHQY</sequence>
<dbReference type="GO" id="GO:0016554">
    <property type="term" value="P:cytidine to uridine editing"/>
    <property type="evidence" value="ECO:0007669"/>
    <property type="project" value="InterPro"/>
</dbReference>
<gene>
    <name evidence="1" type="ORF">OIU79_007733</name>
</gene>
<keyword evidence="2" id="KW-1185">Reference proteome</keyword>